<feature type="domain" description="Peptidoglycan beta-N-acetylmuramidase NamZ N-terminal" evidence="1">
    <location>
        <begin position="23"/>
        <end position="222"/>
    </location>
</feature>
<dbReference type="GO" id="GO:0033922">
    <property type="term" value="F:peptidoglycan beta-N-acetylmuramidase activity"/>
    <property type="evidence" value="ECO:0007669"/>
    <property type="project" value="InterPro"/>
</dbReference>
<evidence type="ECO:0000259" key="2">
    <source>
        <dbReference type="Pfam" id="PF20732"/>
    </source>
</evidence>
<dbReference type="PANTHER" id="PTHR42915">
    <property type="entry name" value="HYPOTHETICAL 460 KDA PROTEIN IN FEUA-SIGW INTERGENIC REGION [PRECURSOR]"/>
    <property type="match status" value="1"/>
</dbReference>
<dbReference type="PANTHER" id="PTHR42915:SF1">
    <property type="entry name" value="PEPTIDOGLYCAN BETA-N-ACETYLMURAMIDASE NAMZ"/>
    <property type="match status" value="1"/>
</dbReference>
<dbReference type="InterPro" id="IPR048502">
    <property type="entry name" value="NamZ_N"/>
</dbReference>
<organism evidence="3 4">
    <name type="scientific">Latilactobacillus curvatus</name>
    <name type="common">Lactobacillus curvatus</name>
    <dbReference type="NCBI Taxonomy" id="28038"/>
    <lineage>
        <taxon>Bacteria</taxon>
        <taxon>Bacillati</taxon>
        <taxon>Bacillota</taxon>
        <taxon>Bacilli</taxon>
        <taxon>Lactobacillales</taxon>
        <taxon>Lactobacillaceae</taxon>
        <taxon>Latilactobacillus</taxon>
    </lineage>
</organism>
<dbReference type="Proteomes" id="UP000257607">
    <property type="component" value="Chromosome"/>
</dbReference>
<dbReference type="AlphaFoldDB" id="A0A385AGA7"/>
<dbReference type="Pfam" id="PF20732">
    <property type="entry name" value="NamZ_C"/>
    <property type="match status" value="1"/>
</dbReference>
<dbReference type="InterPro" id="IPR048503">
    <property type="entry name" value="NamZ_C"/>
</dbReference>
<feature type="domain" description="Peptidoglycan beta-N-acetylmuramidase NamZ C-terminal" evidence="2">
    <location>
        <begin position="227"/>
        <end position="381"/>
    </location>
</feature>
<evidence type="ECO:0000259" key="1">
    <source>
        <dbReference type="Pfam" id="PF07075"/>
    </source>
</evidence>
<dbReference type="PIRSF" id="PIRSF016719">
    <property type="entry name" value="UCP016719"/>
    <property type="match status" value="1"/>
</dbReference>
<evidence type="ECO:0000313" key="4">
    <source>
        <dbReference type="Proteomes" id="UP000257607"/>
    </source>
</evidence>
<dbReference type="EMBL" id="CP031003">
    <property type="protein sequence ID" value="AXN36644.1"/>
    <property type="molecule type" value="Genomic_DNA"/>
</dbReference>
<gene>
    <name evidence="3" type="ORF">DT351_10020</name>
</gene>
<accession>A0A385AGA7</accession>
<reference evidence="3 4" key="1">
    <citation type="submission" date="2018-07" db="EMBL/GenBank/DDBJ databases">
        <title>Lactobacillus curvatus genome sequence.</title>
        <authorList>
            <person name="Prechtl R."/>
        </authorList>
    </citation>
    <scope>NUCLEOTIDE SEQUENCE [LARGE SCALE GENOMIC DNA]</scope>
    <source>
        <strain evidence="3 4">TMW 1.1928</strain>
    </source>
</reference>
<name>A0A385AGA7_LATCU</name>
<sequence length="381" mass="43599">MVKTKLGIERVELYKELIFGKNVGLITNYTGVTSSFEENYKVFSDYCNIRKIFSPEHGLHGVAEAGENVESYYDNVLKIDVVSLYGTHNSPTVLELKGIDILIFDIQDIGIRYYTYIYTMLESMRVAETVGIPFIVMDRPLPLGRQEPIGEVLTNEYFSFVGMLELPNSYGLTIGELANWIQKKQLTRLKLRVIPLENWDNNLNILENELPWVSPSPNLPSLDSVRLYTGLCLIEGTNVSEGRGTVYPFQQIGAPWIDCHQLMERLRGKISGDGIMIQPVWFIPNTSKYAGEVCQGVRFHITDREVNSLYLGYILLDALRSLYPKDFKCDLVSTNIGVEHKFIEYLAGIKIDKYTDFELLANKITKANTMFKEEVKKYFLY</sequence>
<protein>
    <submittedName>
        <fullName evidence="3">DUF1343 domain-containing protein</fullName>
    </submittedName>
</protein>
<dbReference type="Gene3D" id="3.40.50.12170">
    <property type="entry name" value="Uncharacterised protein PF07075, DUF1343"/>
    <property type="match status" value="1"/>
</dbReference>
<dbReference type="Pfam" id="PF07075">
    <property type="entry name" value="NamZ_N"/>
    <property type="match status" value="1"/>
</dbReference>
<dbReference type="Gene3D" id="3.90.1150.140">
    <property type="match status" value="1"/>
</dbReference>
<dbReference type="InterPro" id="IPR008302">
    <property type="entry name" value="NamZ"/>
</dbReference>
<evidence type="ECO:0000313" key="3">
    <source>
        <dbReference type="EMBL" id="AXN36644.1"/>
    </source>
</evidence>
<proteinExistence type="predicted"/>
<dbReference type="RefSeq" id="WP_116843749.1">
    <property type="nucleotide sequence ID" value="NZ_CP031003.1"/>
</dbReference>